<dbReference type="PROSITE" id="PS51257">
    <property type="entry name" value="PROKAR_LIPOPROTEIN"/>
    <property type="match status" value="1"/>
</dbReference>
<organism evidence="7 8">
    <name type="scientific">Candidatus Scybalocola faecigallinarum</name>
    <dbReference type="NCBI Taxonomy" id="2840941"/>
    <lineage>
        <taxon>Bacteria</taxon>
        <taxon>Bacillati</taxon>
        <taxon>Bacillota</taxon>
        <taxon>Clostridia</taxon>
        <taxon>Lachnospirales</taxon>
        <taxon>Lachnospiraceae</taxon>
        <taxon>Lachnospiraceae incertae sedis</taxon>
        <taxon>Candidatus Scybalocola (ex Gilroy et al. 2021)</taxon>
    </lineage>
</organism>
<dbReference type="InterPro" id="IPR015168">
    <property type="entry name" value="SsuA/THI5"/>
</dbReference>
<feature type="region of interest" description="Disordered" evidence="4">
    <location>
        <begin position="26"/>
        <end position="72"/>
    </location>
</feature>
<dbReference type="Gene3D" id="3.40.190.10">
    <property type="entry name" value="Periplasmic binding protein-like II"/>
    <property type="match status" value="2"/>
</dbReference>
<evidence type="ECO:0000256" key="1">
    <source>
        <dbReference type="ARBA" id="ARBA00004418"/>
    </source>
</evidence>
<proteinExistence type="inferred from homology"/>
<evidence type="ECO:0000259" key="6">
    <source>
        <dbReference type="Pfam" id="PF09084"/>
    </source>
</evidence>
<comment type="similarity">
    <text evidence="2">Belongs to the bacterial solute-binding protein SsuA/TauA family.</text>
</comment>
<dbReference type="PANTHER" id="PTHR30024:SF47">
    <property type="entry name" value="TAURINE-BINDING PERIPLASMIC PROTEIN"/>
    <property type="match status" value="1"/>
</dbReference>
<evidence type="ECO:0000256" key="5">
    <source>
        <dbReference type="SAM" id="SignalP"/>
    </source>
</evidence>
<keyword evidence="3 5" id="KW-0732">Signal</keyword>
<feature type="signal peptide" evidence="5">
    <location>
        <begin position="1"/>
        <end position="20"/>
    </location>
</feature>
<dbReference type="EMBL" id="DVIT01000057">
    <property type="protein sequence ID" value="HIS48504.1"/>
    <property type="molecule type" value="Genomic_DNA"/>
</dbReference>
<dbReference type="SUPFAM" id="SSF53850">
    <property type="entry name" value="Periplasmic binding protein-like II"/>
    <property type="match status" value="1"/>
</dbReference>
<accession>A0A9D1F6W9</accession>
<sequence>MKGKVLSLLMATTMVIGLLAGCGGGNSGSGETTPAADDTTAAETEAAGDDTAEAETEAGSESDTEAPAASGETTTVNVAFMPNYASLWAVATADEKGYFAEEGIDVNMVMFQDGPTEIASMESGSIDVAYIGPGAHTLAIQGNVDVFCFQHLGNGDSVVGLASHGVNALEDLAGKTVGYSSGTSSETILRRALSSAGLTMDDIEAYDMDISNMISAMVSGSLDACAPWSPSTNTILEELGDDAQVLCTNVTFSDQAADCGSWVCTPSYAEENRDILVRFTRALLKGMDYGSQEANYDEVAGYVATACGTDKDSALAQTGDGAWLDSATLLQYVEDGTIEGYYATQEANFVADGKLTEEEGQTPVSDFVLFDIMTEAGQ</sequence>
<reference evidence="7" key="2">
    <citation type="journal article" date="2021" name="PeerJ">
        <title>Extensive microbial diversity within the chicken gut microbiome revealed by metagenomics and culture.</title>
        <authorList>
            <person name="Gilroy R."/>
            <person name="Ravi A."/>
            <person name="Getino M."/>
            <person name="Pursley I."/>
            <person name="Horton D.L."/>
            <person name="Alikhan N.F."/>
            <person name="Baker D."/>
            <person name="Gharbi K."/>
            <person name="Hall N."/>
            <person name="Watson M."/>
            <person name="Adriaenssens E.M."/>
            <person name="Foster-Nyarko E."/>
            <person name="Jarju S."/>
            <person name="Secka A."/>
            <person name="Antonio M."/>
            <person name="Oren A."/>
            <person name="Chaudhuri R.R."/>
            <person name="La Ragione R."/>
            <person name="Hildebrand F."/>
            <person name="Pallen M.J."/>
        </authorList>
    </citation>
    <scope>NUCLEOTIDE SEQUENCE</scope>
    <source>
        <strain evidence="7">CHK178-757</strain>
    </source>
</reference>
<evidence type="ECO:0000256" key="3">
    <source>
        <dbReference type="ARBA" id="ARBA00022729"/>
    </source>
</evidence>
<comment type="subcellular location">
    <subcellularLocation>
        <location evidence="1">Periplasm</location>
    </subcellularLocation>
</comment>
<feature type="chain" id="PRO_5038495755" evidence="5">
    <location>
        <begin position="21"/>
        <end position="378"/>
    </location>
</feature>
<dbReference type="Proteomes" id="UP000823927">
    <property type="component" value="Unassembled WGS sequence"/>
</dbReference>
<evidence type="ECO:0000313" key="8">
    <source>
        <dbReference type="Proteomes" id="UP000823927"/>
    </source>
</evidence>
<dbReference type="PANTHER" id="PTHR30024">
    <property type="entry name" value="ALIPHATIC SULFONATES-BINDING PROTEIN-RELATED"/>
    <property type="match status" value="1"/>
</dbReference>
<name>A0A9D1F6W9_9FIRM</name>
<evidence type="ECO:0000256" key="2">
    <source>
        <dbReference type="ARBA" id="ARBA00010742"/>
    </source>
</evidence>
<feature type="compositionally biased region" description="Acidic residues" evidence="4">
    <location>
        <begin position="46"/>
        <end position="64"/>
    </location>
</feature>
<comment type="caution">
    <text evidence="7">The sequence shown here is derived from an EMBL/GenBank/DDBJ whole genome shotgun (WGS) entry which is preliminary data.</text>
</comment>
<dbReference type="Pfam" id="PF09084">
    <property type="entry name" value="NMT1"/>
    <property type="match status" value="1"/>
</dbReference>
<feature type="compositionally biased region" description="Low complexity" evidence="4">
    <location>
        <begin position="29"/>
        <end position="45"/>
    </location>
</feature>
<gene>
    <name evidence="7" type="ORF">IAB46_13325</name>
</gene>
<protein>
    <submittedName>
        <fullName evidence="7">ABC transporter substrate-binding protein</fullName>
    </submittedName>
</protein>
<dbReference type="GO" id="GO:0042597">
    <property type="term" value="C:periplasmic space"/>
    <property type="evidence" value="ECO:0007669"/>
    <property type="project" value="UniProtKB-SubCell"/>
</dbReference>
<evidence type="ECO:0000256" key="4">
    <source>
        <dbReference type="SAM" id="MobiDB-lite"/>
    </source>
</evidence>
<feature type="domain" description="SsuA/THI5-like" evidence="6">
    <location>
        <begin position="91"/>
        <end position="289"/>
    </location>
</feature>
<reference evidence="7" key="1">
    <citation type="submission" date="2020-10" db="EMBL/GenBank/DDBJ databases">
        <authorList>
            <person name="Gilroy R."/>
        </authorList>
    </citation>
    <scope>NUCLEOTIDE SEQUENCE</scope>
    <source>
        <strain evidence="7">CHK178-757</strain>
    </source>
</reference>
<dbReference type="AlphaFoldDB" id="A0A9D1F6W9"/>
<evidence type="ECO:0000313" key="7">
    <source>
        <dbReference type="EMBL" id="HIS48504.1"/>
    </source>
</evidence>